<evidence type="ECO:0000256" key="1">
    <source>
        <dbReference type="SAM" id="MobiDB-lite"/>
    </source>
</evidence>
<gene>
    <name evidence="3" type="ORF">HYC85_030136</name>
</gene>
<reference evidence="3 4" key="2">
    <citation type="submission" date="2020-07" db="EMBL/GenBank/DDBJ databases">
        <title>Genome assembly of wild tea tree DASZ reveals pedigree and selection history of tea varieties.</title>
        <authorList>
            <person name="Zhang W."/>
        </authorList>
    </citation>
    <scope>NUCLEOTIDE SEQUENCE [LARGE SCALE GENOMIC DNA]</scope>
    <source>
        <strain evidence="4">cv. G240</strain>
        <tissue evidence="3">Leaf</tissue>
    </source>
</reference>
<name>A0A7J7G0N0_CAMSI</name>
<evidence type="ECO:0000313" key="4">
    <source>
        <dbReference type="Proteomes" id="UP000593564"/>
    </source>
</evidence>
<proteinExistence type="predicted"/>
<feature type="signal peptide" evidence="2">
    <location>
        <begin position="1"/>
        <end position="22"/>
    </location>
</feature>
<feature type="region of interest" description="Disordered" evidence="1">
    <location>
        <begin position="200"/>
        <end position="219"/>
    </location>
</feature>
<dbReference type="InterPro" id="IPR044661">
    <property type="entry name" value="MED15a/b/c-like"/>
</dbReference>
<keyword evidence="2" id="KW-0732">Signal</keyword>
<dbReference type="Proteomes" id="UP000593564">
    <property type="component" value="Unassembled WGS sequence"/>
</dbReference>
<sequence>MLLSLLEILLASLDFTAQTGNASSGDWQEEVYQKIKTMKDEYLPELNEIYQKIAGKLQQHDSLPQQPKNENLEKLKIFRTMLERIIAFLQVSKSNILPGFKDKLGSYEKQIINFINSNRPRKLPGQLPLAHMPSMQQSRWSQSQITQVQPLENQMNPQLQSMNLQGSASTMQQNNVTNLQHNSLSSLSGVPNVSQSMINTLQPSSNIDSGQGNALSTLQ</sequence>
<dbReference type="AlphaFoldDB" id="A0A7J7G0N0"/>
<dbReference type="EMBL" id="JACBKZ010000014">
    <property type="protein sequence ID" value="KAF5933965.1"/>
    <property type="molecule type" value="Genomic_DNA"/>
</dbReference>
<organism evidence="3 4">
    <name type="scientific">Camellia sinensis</name>
    <name type="common">Tea plant</name>
    <name type="synonym">Thea sinensis</name>
    <dbReference type="NCBI Taxonomy" id="4442"/>
    <lineage>
        <taxon>Eukaryota</taxon>
        <taxon>Viridiplantae</taxon>
        <taxon>Streptophyta</taxon>
        <taxon>Embryophyta</taxon>
        <taxon>Tracheophyta</taxon>
        <taxon>Spermatophyta</taxon>
        <taxon>Magnoliopsida</taxon>
        <taxon>eudicotyledons</taxon>
        <taxon>Gunneridae</taxon>
        <taxon>Pentapetalae</taxon>
        <taxon>asterids</taxon>
        <taxon>Ericales</taxon>
        <taxon>Theaceae</taxon>
        <taxon>Camellia</taxon>
    </lineage>
</organism>
<evidence type="ECO:0008006" key="5">
    <source>
        <dbReference type="Google" id="ProtNLM"/>
    </source>
</evidence>
<reference evidence="4" key="1">
    <citation type="journal article" date="2020" name="Nat. Commun.">
        <title>Genome assembly of wild tea tree DASZ reveals pedigree and selection history of tea varieties.</title>
        <authorList>
            <person name="Zhang W."/>
            <person name="Zhang Y."/>
            <person name="Qiu H."/>
            <person name="Guo Y."/>
            <person name="Wan H."/>
            <person name="Zhang X."/>
            <person name="Scossa F."/>
            <person name="Alseekh S."/>
            <person name="Zhang Q."/>
            <person name="Wang P."/>
            <person name="Xu L."/>
            <person name="Schmidt M.H."/>
            <person name="Jia X."/>
            <person name="Li D."/>
            <person name="Zhu A."/>
            <person name="Guo F."/>
            <person name="Chen W."/>
            <person name="Ni D."/>
            <person name="Usadel B."/>
            <person name="Fernie A.R."/>
            <person name="Wen W."/>
        </authorList>
    </citation>
    <scope>NUCLEOTIDE SEQUENCE [LARGE SCALE GENOMIC DNA]</scope>
    <source>
        <strain evidence="4">cv. G240</strain>
    </source>
</reference>
<protein>
    <recommendedName>
        <fullName evidence="5">Mediator complex subunit 15 KIX domain-containing protein</fullName>
    </recommendedName>
</protein>
<dbReference type="PANTHER" id="PTHR33137">
    <property type="entry name" value="MEDIATOR OF RNA POLYMERASE II TRANSCRIPTION SUBUNIT 15A-RELATED"/>
    <property type="match status" value="1"/>
</dbReference>
<dbReference type="GO" id="GO:0003713">
    <property type="term" value="F:transcription coactivator activity"/>
    <property type="evidence" value="ECO:0007669"/>
    <property type="project" value="InterPro"/>
</dbReference>
<feature type="chain" id="PRO_5029680669" description="Mediator complex subunit 15 KIX domain-containing protein" evidence="2">
    <location>
        <begin position="23"/>
        <end position="219"/>
    </location>
</feature>
<dbReference type="GO" id="GO:0031490">
    <property type="term" value="F:chromatin DNA binding"/>
    <property type="evidence" value="ECO:0007669"/>
    <property type="project" value="InterPro"/>
</dbReference>
<accession>A0A7J7G0N0</accession>
<comment type="caution">
    <text evidence="3">The sequence shown here is derived from an EMBL/GenBank/DDBJ whole genome shotgun (WGS) entry which is preliminary data.</text>
</comment>
<keyword evidence="4" id="KW-1185">Reference proteome</keyword>
<dbReference type="PANTHER" id="PTHR33137:SF4">
    <property type="entry name" value="MEDIATOR OF RNA POLYMERASE II TRANSCRIPTION SUBUNIT 15A-RELATED"/>
    <property type="match status" value="1"/>
</dbReference>
<evidence type="ECO:0000256" key="2">
    <source>
        <dbReference type="SAM" id="SignalP"/>
    </source>
</evidence>
<evidence type="ECO:0000313" key="3">
    <source>
        <dbReference type="EMBL" id="KAF5933965.1"/>
    </source>
</evidence>